<organism evidence="2">
    <name type="scientific">marine sediment metagenome</name>
    <dbReference type="NCBI Taxonomy" id="412755"/>
    <lineage>
        <taxon>unclassified sequences</taxon>
        <taxon>metagenomes</taxon>
        <taxon>ecological metagenomes</taxon>
    </lineage>
</organism>
<feature type="non-terminal residue" evidence="2">
    <location>
        <position position="1"/>
    </location>
</feature>
<protein>
    <recommendedName>
        <fullName evidence="1">SecA Wing/Scaffold domain-containing protein</fullName>
    </recommendedName>
</protein>
<comment type="caution">
    <text evidence="2">The sequence shown here is derived from an EMBL/GenBank/DDBJ whole genome shotgun (WGS) entry which is preliminary data.</text>
</comment>
<dbReference type="GO" id="GO:0017038">
    <property type="term" value="P:protein import"/>
    <property type="evidence" value="ECO:0007669"/>
    <property type="project" value="InterPro"/>
</dbReference>
<dbReference type="AlphaFoldDB" id="X1NPV9"/>
<evidence type="ECO:0000313" key="2">
    <source>
        <dbReference type="EMBL" id="GAI32246.1"/>
    </source>
</evidence>
<accession>X1NPV9</accession>
<proteinExistence type="predicted"/>
<dbReference type="EMBL" id="BARV01017018">
    <property type="protein sequence ID" value="GAI32246.1"/>
    <property type="molecule type" value="Genomic_DNA"/>
</dbReference>
<reference evidence="2" key="1">
    <citation type="journal article" date="2014" name="Front. Microbiol.">
        <title>High frequency of phylogenetically diverse reductive dehalogenase-homologous genes in deep subseafloor sedimentary metagenomes.</title>
        <authorList>
            <person name="Kawai M."/>
            <person name="Futagami T."/>
            <person name="Toyoda A."/>
            <person name="Takaki Y."/>
            <person name="Nishi S."/>
            <person name="Hori S."/>
            <person name="Arai W."/>
            <person name="Tsubouchi T."/>
            <person name="Morono Y."/>
            <person name="Uchiyama I."/>
            <person name="Ito T."/>
            <person name="Fujiyama A."/>
            <person name="Inagaki F."/>
            <person name="Takami H."/>
        </authorList>
    </citation>
    <scope>NUCLEOTIDE SEQUENCE</scope>
    <source>
        <strain evidence="2">Expedition CK06-06</strain>
    </source>
</reference>
<gene>
    <name evidence="2" type="ORF">S06H3_29076</name>
</gene>
<name>X1NPV9_9ZZZZ</name>
<sequence length="77" mass="9339">IYSQRKEILERNYEELRDFIQEIIKKEIEKIVVFHLKEEGFDFEEIFDELKTIFPVPDQIHSEIKRISDQTVSLLAK</sequence>
<dbReference type="InterPro" id="IPR011116">
    <property type="entry name" value="SecA_Wing/Scaffold"/>
</dbReference>
<dbReference type="Gene3D" id="1.10.3060.10">
    <property type="entry name" value="Helical scaffold and wing domains of SecA"/>
    <property type="match status" value="1"/>
</dbReference>
<dbReference type="Pfam" id="PF07516">
    <property type="entry name" value="SecA_SW"/>
    <property type="match status" value="1"/>
</dbReference>
<feature type="domain" description="SecA Wing/Scaffold" evidence="1">
    <location>
        <begin position="1"/>
        <end position="64"/>
    </location>
</feature>
<evidence type="ECO:0000259" key="1">
    <source>
        <dbReference type="Pfam" id="PF07516"/>
    </source>
</evidence>
<dbReference type="GO" id="GO:0016020">
    <property type="term" value="C:membrane"/>
    <property type="evidence" value="ECO:0007669"/>
    <property type="project" value="InterPro"/>
</dbReference>
<dbReference type="InterPro" id="IPR036266">
    <property type="entry name" value="SecA_Wing/Scaffold_sf"/>
</dbReference>
<dbReference type="SUPFAM" id="SSF81886">
    <property type="entry name" value="Helical scaffold and wing domains of SecA"/>
    <property type="match status" value="1"/>
</dbReference>